<feature type="compositionally biased region" description="Basic and acidic residues" evidence="1">
    <location>
        <begin position="1"/>
        <end position="17"/>
    </location>
</feature>
<evidence type="ECO:0000256" key="1">
    <source>
        <dbReference type="SAM" id="MobiDB-lite"/>
    </source>
</evidence>
<feature type="compositionally biased region" description="Basic residues" evidence="1">
    <location>
        <begin position="75"/>
        <end position="93"/>
    </location>
</feature>
<feature type="compositionally biased region" description="Basic residues" evidence="1">
    <location>
        <begin position="27"/>
        <end position="43"/>
    </location>
</feature>
<dbReference type="Proteomes" id="UP000663838">
    <property type="component" value="Unassembled WGS sequence"/>
</dbReference>
<dbReference type="EMBL" id="CAJNYV010006140">
    <property type="protein sequence ID" value="CAF3803823.1"/>
    <property type="molecule type" value="Genomic_DNA"/>
</dbReference>
<accession>A0A819BKV1</accession>
<evidence type="ECO:0000313" key="4">
    <source>
        <dbReference type="Proteomes" id="UP000663865"/>
    </source>
</evidence>
<gene>
    <name evidence="2" type="ORF">KIK155_LOCUS32590</name>
    <name evidence="3" type="ORF">TOA249_LOCUS29483</name>
</gene>
<evidence type="ECO:0000313" key="3">
    <source>
        <dbReference type="EMBL" id="CAF4884072.1"/>
    </source>
</evidence>
<proteinExistence type="predicted"/>
<feature type="compositionally biased region" description="Basic residues" evidence="1">
    <location>
        <begin position="50"/>
        <end position="64"/>
    </location>
</feature>
<feature type="region of interest" description="Disordered" evidence="1">
    <location>
        <begin position="1"/>
        <end position="108"/>
    </location>
</feature>
<reference evidence="2" key="1">
    <citation type="submission" date="2021-02" db="EMBL/GenBank/DDBJ databases">
        <authorList>
            <person name="Nowell W R."/>
        </authorList>
    </citation>
    <scope>NUCLEOTIDE SEQUENCE</scope>
</reference>
<comment type="caution">
    <text evidence="2">The sequence shown here is derived from an EMBL/GenBank/DDBJ whole genome shotgun (WGS) entry which is preliminary data.</text>
</comment>
<name>A0A819BKV1_9BILA</name>
<evidence type="ECO:0000313" key="2">
    <source>
        <dbReference type="EMBL" id="CAF3803823.1"/>
    </source>
</evidence>
<dbReference type="AlphaFoldDB" id="A0A819BKV1"/>
<protein>
    <submittedName>
        <fullName evidence="2">Uncharacterized protein</fullName>
    </submittedName>
</protein>
<sequence>MAKSVKRLDENDGKKANISEVPIIKIPKTKKQNRNSKPSKRKKNNDNSKPCKKNRKNRNSKLPRTKIEYSTLKTNKVKKNQYTKPSAKNRHTYGSKLSNKRTDTNETPSDLFNIKLPMEEHLECSEIHDFLKQRYFLTVLHQWLPCICCTSIYPENQLKVATEKHILYHDVHKDQLLCRKCIEFIPSDNYTHCPYARYKNKFEISLIPEDLILGFIEQRAITLTHIYMSIILIRGRQAALKGQIVHFHVDNDVIVGDLLPFPRCYEFLAVVQEKPHTMSSHSIPQC</sequence>
<dbReference type="Proteomes" id="UP000663865">
    <property type="component" value="Unassembled WGS sequence"/>
</dbReference>
<dbReference type="EMBL" id="CAJOBS010004579">
    <property type="protein sequence ID" value="CAF4884072.1"/>
    <property type="molecule type" value="Genomic_DNA"/>
</dbReference>
<organism evidence="2 4">
    <name type="scientific">Rotaria socialis</name>
    <dbReference type="NCBI Taxonomy" id="392032"/>
    <lineage>
        <taxon>Eukaryota</taxon>
        <taxon>Metazoa</taxon>
        <taxon>Spiralia</taxon>
        <taxon>Gnathifera</taxon>
        <taxon>Rotifera</taxon>
        <taxon>Eurotatoria</taxon>
        <taxon>Bdelloidea</taxon>
        <taxon>Philodinida</taxon>
        <taxon>Philodinidae</taxon>
        <taxon>Rotaria</taxon>
    </lineage>
</organism>